<accession>A0A953J5E0</accession>
<proteinExistence type="inferred from homology"/>
<evidence type="ECO:0000313" key="3">
    <source>
        <dbReference type="EMBL" id="MBZ0156658.1"/>
    </source>
</evidence>
<reference evidence="3" key="2">
    <citation type="submission" date="2021-08" db="EMBL/GenBank/DDBJ databases">
        <authorList>
            <person name="Dalcin Martins P."/>
        </authorList>
    </citation>
    <scope>NUCLEOTIDE SEQUENCE</scope>
    <source>
        <strain evidence="3">MAG_39</strain>
    </source>
</reference>
<sequence>MHAAEQSDIGVVPKKELNKAACFPRCCGSSGGKAGDQGEILERSSATCTQRQEKALNGLDRIREAAARDRSLRFTNLMHHITPELLREAYCALNRDAALGVDDVTWQEYGEGLESRTADLHSRVQSGRFRAKPSKRVWIPKPDGRKRPIGIAALEDKIVQQAVVLVLSRIYEVDFLGFSYGFRPERSQHNALDAIWVGITGRKVSFVLDADIKSFFDTINHEWLMKFLKYRIADPRMLRLIRKWLRAGVSEEGQWSKTEVGTPQGSVISPLLSNIYLHYVLDKWVAQWRKSKANGEVIIVRYADDFVMGFQYRGEAERFLRGMKERFALHGLEIHNEKTRLIEFGRFAEANLAERGKGNPETFDFLGFTHICSRTRKHNRFTIRRKTIAKRLRAKLKAVKEELLRRQHEPVPTQGKWLRSVVQGHFNYYAVPGNGQSINAFRTEVIKIWFNTLRRRSQKAGKLTWARMKRLIKTWIPQANIKHPYPSQRLSVNHPR</sequence>
<dbReference type="InterPro" id="IPR030931">
    <property type="entry name" value="Group_II_RT_mat"/>
</dbReference>
<dbReference type="Pfam" id="PF00078">
    <property type="entry name" value="RVT_1"/>
    <property type="match status" value="1"/>
</dbReference>
<protein>
    <submittedName>
        <fullName evidence="3">Group II intron reverse transcriptase/maturase</fullName>
        <ecNumber evidence="3">2.7.7.49</ecNumber>
    </submittedName>
</protein>
<gene>
    <name evidence="3" type="primary">ltrA</name>
    <name evidence="3" type="ORF">K8I29_10690</name>
</gene>
<dbReference type="InterPro" id="IPR051083">
    <property type="entry name" value="GrpII_Intron_Splice-Mob/Def"/>
</dbReference>
<dbReference type="GO" id="GO:0003964">
    <property type="term" value="F:RNA-directed DNA polymerase activity"/>
    <property type="evidence" value="ECO:0007669"/>
    <property type="project" value="UniProtKB-KW"/>
</dbReference>
<reference evidence="3" key="1">
    <citation type="journal article" date="2021" name="bioRxiv">
        <title>Unraveling nitrogen, sulfur and carbon metabolic pathways and microbial community transcriptional responses to substrate deprivation and toxicity stresses in a bioreactor mimicking anoxic brackish coastal sediment conditions.</title>
        <authorList>
            <person name="Martins P.D."/>
            <person name="Echeveste M.J."/>
            <person name="Arshad A."/>
            <person name="Kurth J."/>
            <person name="Ouboter H."/>
            <person name="Jetten M.S.M."/>
            <person name="Welte C.U."/>
        </authorList>
    </citation>
    <scope>NUCLEOTIDE SEQUENCE</scope>
    <source>
        <strain evidence="3">MAG_39</strain>
    </source>
</reference>
<dbReference type="EC" id="2.7.7.49" evidence="3"/>
<evidence type="ECO:0000256" key="1">
    <source>
        <dbReference type="ARBA" id="ARBA00034120"/>
    </source>
</evidence>
<evidence type="ECO:0000313" key="4">
    <source>
        <dbReference type="Proteomes" id="UP000705867"/>
    </source>
</evidence>
<dbReference type="EMBL" id="JAIOIV010000083">
    <property type="protein sequence ID" value="MBZ0156658.1"/>
    <property type="molecule type" value="Genomic_DNA"/>
</dbReference>
<keyword evidence="3" id="KW-0695">RNA-directed DNA polymerase</keyword>
<dbReference type="SUPFAM" id="SSF56672">
    <property type="entry name" value="DNA/RNA polymerases"/>
    <property type="match status" value="1"/>
</dbReference>
<comment type="similarity">
    <text evidence="1">Belongs to the bacterial reverse transcriptase family.</text>
</comment>
<dbReference type="AlphaFoldDB" id="A0A953J5E0"/>
<dbReference type="InterPro" id="IPR000477">
    <property type="entry name" value="RT_dom"/>
</dbReference>
<dbReference type="NCBIfam" id="TIGR04416">
    <property type="entry name" value="group_II_RT_mat"/>
    <property type="match status" value="1"/>
</dbReference>
<keyword evidence="3" id="KW-0548">Nucleotidyltransferase</keyword>
<evidence type="ECO:0000259" key="2">
    <source>
        <dbReference type="PROSITE" id="PS50878"/>
    </source>
</evidence>
<dbReference type="InterPro" id="IPR043502">
    <property type="entry name" value="DNA/RNA_pol_sf"/>
</dbReference>
<dbReference type="CDD" id="cd01651">
    <property type="entry name" value="RT_G2_intron"/>
    <property type="match status" value="1"/>
</dbReference>
<feature type="domain" description="Reverse transcriptase" evidence="2">
    <location>
        <begin position="120"/>
        <end position="370"/>
    </location>
</feature>
<dbReference type="PANTHER" id="PTHR34047">
    <property type="entry name" value="NUCLEAR INTRON MATURASE 1, MITOCHONDRIAL-RELATED"/>
    <property type="match status" value="1"/>
</dbReference>
<dbReference type="PROSITE" id="PS50878">
    <property type="entry name" value="RT_POL"/>
    <property type="match status" value="1"/>
</dbReference>
<comment type="caution">
    <text evidence="3">The sequence shown here is derived from an EMBL/GenBank/DDBJ whole genome shotgun (WGS) entry which is preliminary data.</text>
</comment>
<keyword evidence="3" id="KW-0808">Transferase</keyword>
<name>A0A953J5E0_9BACT</name>
<dbReference type="Proteomes" id="UP000705867">
    <property type="component" value="Unassembled WGS sequence"/>
</dbReference>
<dbReference type="PANTHER" id="PTHR34047:SF8">
    <property type="entry name" value="PROTEIN YKFC"/>
    <property type="match status" value="1"/>
</dbReference>
<organism evidence="3 4">
    <name type="scientific">Candidatus Nitrobium versatile</name>
    <dbReference type="NCBI Taxonomy" id="2884831"/>
    <lineage>
        <taxon>Bacteria</taxon>
        <taxon>Pseudomonadati</taxon>
        <taxon>Nitrospirota</taxon>
        <taxon>Nitrospiria</taxon>
        <taxon>Nitrospirales</taxon>
        <taxon>Nitrospiraceae</taxon>
        <taxon>Candidatus Nitrobium</taxon>
    </lineage>
</organism>